<feature type="compositionally biased region" description="Basic and acidic residues" evidence="3">
    <location>
        <begin position="764"/>
        <end position="775"/>
    </location>
</feature>
<dbReference type="SMART" id="SM00044">
    <property type="entry name" value="CYCc"/>
    <property type="match status" value="1"/>
</dbReference>
<dbReference type="InterPro" id="IPR001054">
    <property type="entry name" value="A/G_cyclase"/>
</dbReference>
<name>A0A6T0AE00_CHRCT</name>
<feature type="domain" description="Guanylate cyclase" evidence="4">
    <location>
        <begin position="196"/>
        <end position="343"/>
    </location>
</feature>
<evidence type="ECO:0000259" key="4">
    <source>
        <dbReference type="PROSITE" id="PS50125"/>
    </source>
</evidence>
<feature type="region of interest" description="Disordered" evidence="3">
    <location>
        <begin position="738"/>
        <end position="781"/>
    </location>
</feature>
<dbReference type="PANTHER" id="PTHR16305">
    <property type="entry name" value="TESTICULAR SOLUBLE ADENYLYL CYCLASE"/>
    <property type="match status" value="1"/>
</dbReference>
<keyword evidence="1" id="KW-0547">Nucleotide-binding</keyword>
<feature type="domain" description="Guanylate cyclase" evidence="4">
    <location>
        <begin position="454"/>
        <end position="610"/>
    </location>
</feature>
<dbReference type="PROSITE" id="PS50125">
    <property type="entry name" value="GUANYLATE_CYCLASE_2"/>
    <property type="match status" value="2"/>
</dbReference>
<feature type="region of interest" description="Disordered" evidence="3">
    <location>
        <begin position="541"/>
        <end position="561"/>
    </location>
</feature>
<dbReference type="PANTHER" id="PTHR16305:SF28">
    <property type="entry name" value="GUANYLATE CYCLASE DOMAIN-CONTAINING PROTEIN"/>
    <property type="match status" value="1"/>
</dbReference>
<dbReference type="GO" id="GO:0005737">
    <property type="term" value="C:cytoplasm"/>
    <property type="evidence" value="ECO:0007669"/>
    <property type="project" value="TreeGrafter"/>
</dbReference>
<protein>
    <recommendedName>
        <fullName evidence="4">Guanylate cyclase domain-containing protein</fullName>
    </recommendedName>
</protein>
<proteinExistence type="predicted"/>
<reference evidence="5" key="1">
    <citation type="submission" date="2021-01" db="EMBL/GenBank/DDBJ databases">
        <authorList>
            <person name="Corre E."/>
            <person name="Pelletier E."/>
            <person name="Niang G."/>
            <person name="Scheremetjew M."/>
            <person name="Finn R."/>
            <person name="Kale V."/>
            <person name="Holt S."/>
            <person name="Cochrane G."/>
            <person name="Meng A."/>
            <person name="Brown T."/>
            <person name="Cohen L."/>
        </authorList>
    </citation>
    <scope>NUCLEOTIDE SEQUENCE</scope>
    <source>
        <strain evidence="5">CCMP645</strain>
    </source>
</reference>
<accession>A0A6T0AE00</accession>
<dbReference type="SUPFAM" id="SSF55073">
    <property type="entry name" value="Nucleotide cyclase"/>
    <property type="match status" value="2"/>
</dbReference>
<dbReference type="InterPro" id="IPR029787">
    <property type="entry name" value="Nucleotide_cyclase"/>
</dbReference>
<dbReference type="GO" id="GO:0005524">
    <property type="term" value="F:ATP binding"/>
    <property type="evidence" value="ECO:0007669"/>
    <property type="project" value="UniProtKB-KW"/>
</dbReference>
<feature type="compositionally biased region" description="Low complexity" evidence="3">
    <location>
        <begin position="752"/>
        <end position="763"/>
    </location>
</feature>
<dbReference type="CDD" id="cd07302">
    <property type="entry name" value="CHD"/>
    <property type="match status" value="2"/>
</dbReference>
<evidence type="ECO:0000256" key="1">
    <source>
        <dbReference type="ARBA" id="ARBA00022741"/>
    </source>
</evidence>
<feature type="compositionally biased region" description="Low complexity" evidence="3">
    <location>
        <begin position="11"/>
        <end position="30"/>
    </location>
</feature>
<sequence length="1309" mass="143119">MLPKRQPNHVLSPLLPSSAANNASQSSDAPLRSPRGGARPLGLVAQDKGEHSAIRARVPAPVKSPSDWNSTDVPSEPMSSSSRKAVTPTLPAVSERLQKWRRQSIKPMLRSMKPGTAIATSGKWVLDGNNTRLSRKISDASEQSGDPTQERLLLDMIPAWGSFLPRCTVDQMQKWLVQAKPGDELEELPGTTSQAAMLFADASGFTALTERLALKPDGAELMCQIMNRFFRAVIAIVTRYRGDVLKFAGDSVFCAFEVGQSSGDASDLRSAVGRAAYCACALHRELHDYVAWREESDPSQTINLSLHIGVGCGTLTTLHLGGHHGRWHYVLAGEPVRQATMGEPLAKSGETAISPEAWELISDIARGDLVVEDAANRESTAPELHQTSEFRLLSAVEPTYVTQLQPTSRVSQRLVNLSPDLLPLLRRYVPISVAPKLQEGYDRDVDLSEMRAVSVMFINLEGVDLAADRDGDTAAALLSGQAVVLRVQEEVHRMEGQVNKMLVDDKGTVMLCAFGLPPRPHSDDPFRAVSTAMALAEQLSGTEVGSPTSYGRVSSRENTPVVRLSEPEEPMARACIGVGSGRAFCGVVGSQERREFTVMGDVVNVAARLMGHASKPDAPYRVLVDEQTQVQSQGRFAFKALKPVKLKGKAQALPLAAPLKEIEPVKIGTTIGKQGRDYEHRQLHAMVAELLVYHGGGLILLLGTRGSGKNALAKALGDFGAKGQFLVLKSAFHAEKAHKNRKASTTVASNPSSAKESTSMSTETSRRSVESRKSLESPGIATANEKEGVAVPPALGFLAWREVLEQLLRKLVGAQPGSTGSEILQDVLAAEEALASVGSSQVKEKELIQKFGLKKYAWMMTELVPHCEQSLRLPEVPAAHARDELTQPEHGKLIQAMIVGLLRHASKTRRVMVLIQLVTGTSRDQDVDVWSWRTALDVVHECTARTLQQVVLCLVTRPINQLQEKWRESAAHETESIFAELTAEAERTSSYLKLMPLSVKSRERYVLQVLRERYDYTGELESIPRSLLDFLGERAGGNPKYIEEVLDALIKADVLQLELDDQGDQGGVMVVQDVSAEALRAVPTPAKMRATVLQQFDTLQPQLQRVLKTVSPLDAFSEAMLSDMGLPKAIQKKLPLLLRSAQDEGILEEVDPVPASVLEADPGAKQAWRWLLHLMREEVLQSLLHAERQRVEERVAEMRAYQQRRQQEQALIGETRSSVCMRMSLAACSEHESTGSSIGASLRTDASPAVSPTKLHPRFAEVTDNRDKVIAMYQQTGSHKVTTIGEESFTSKKGERKSQAGFSATCLLM</sequence>
<keyword evidence="2" id="KW-0067">ATP-binding</keyword>
<dbReference type="EMBL" id="HBIZ01043698">
    <property type="protein sequence ID" value="CAE0775329.1"/>
    <property type="molecule type" value="Transcribed_RNA"/>
</dbReference>
<feature type="compositionally biased region" description="Polar residues" evidence="3">
    <location>
        <begin position="66"/>
        <end position="84"/>
    </location>
</feature>
<dbReference type="GO" id="GO:0009190">
    <property type="term" value="P:cyclic nucleotide biosynthetic process"/>
    <property type="evidence" value="ECO:0007669"/>
    <property type="project" value="InterPro"/>
</dbReference>
<evidence type="ECO:0000313" key="5">
    <source>
        <dbReference type="EMBL" id="CAE0775329.1"/>
    </source>
</evidence>
<gene>
    <name evidence="5" type="ORF">PCAR00345_LOCUS27963</name>
    <name evidence="6" type="ORF">PCAR00345_LOCUS27965</name>
</gene>
<dbReference type="Gene3D" id="3.30.70.1230">
    <property type="entry name" value="Nucleotide cyclase"/>
    <property type="match status" value="2"/>
</dbReference>
<dbReference type="GO" id="GO:0035556">
    <property type="term" value="P:intracellular signal transduction"/>
    <property type="evidence" value="ECO:0007669"/>
    <property type="project" value="InterPro"/>
</dbReference>
<evidence type="ECO:0000313" key="6">
    <source>
        <dbReference type="EMBL" id="CAE0775331.1"/>
    </source>
</evidence>
<dbReference type="GO" id="GO:0004016">
    <property type="term" value="F:adenylate cyclase activity"/>
    <property type="evidence" value="ECO:0007669"/>
    <property type="project" value="TreeGrafter"/>
</dbReference>
<dbReference type="EMBL" id="HBIZ01043700">
    <property type="protein sequence ID" value="CAE0775331.1"/>
    <property type="molecule type" value="Transcribed_RNA"/>
</dbReference>
<organism evidence="5">
    <name type="scientific">Chrysotila carterae</name>
    <name type="common">Marine alga</name>
    <name type="synonym">Syracosphaera carterae</name>
    <dbReference type="NCBI Taxonomy" id="13221"/>
    <lineage>
        <taxon>Eukaryota</taxon>
        <taxon>Haptista</taxon>
        <taxon>Haptophyta</taxon>
        <taxon>Prymnesiophyceae</taxon>
        <taxon>Isochrysidales</taxon>
        <taxon>Isochrysidaceae</taxon>
        <taxon>Chrysotila</taxon>
    </lineage>
</organism>
<evidence type="ECO:0000256" key="3">
    <source>
        <dbReference type="SAM" id="MobiDB-lite"/>
    </source>
</evidence>
<feature type="compositionally biased region" description="Polar residues" evidence="3">
    <location>
        <begin position="541"/>
        <end position="558"/>
    </location>
</feature>
<feature type="region of interest" description="Disordered" evidence="3">
    <location>
        <begin position="1"/>
        <end position="88"/>
    </location>
</feature>
<evidence type="ECO:0000256" key="2">
    <source>
        <dbReference type="ARBA" id="ARBA00022840"/>
    </source>
</evidence>
<dbReference type="Pfam" id="PF00211">
    <property type="entry name" value="Guanylate_cyc"/>
    <property type="match status" value="2"/>
</dbReference>